<dbReference type="NCBIfam" id="NF006630">
    <property type="entry name" value="PRK09200.1"/>
    <property type="match status" value="1"/>
</dbReference>
<evidence type="ECO:0000259" key="15">
    <source>
        <dbReference type="PROSITE" id="PS51194"/>
    </source>
</evidence>
<evidence type="ECO:0000259" key="14">
    <source>
        <dbReference type="PROSITE" id="PS51192"/>
    </source>
</evidence>
<evidence type="ECO:0000256" key="12">
    <source>
        <dbReference type="HAMAP-Rule" id="MF_01382"/>
    </source>
</evidence>
<accession>A0ABU5IXP1</accession>
<evidence type="ECO:0000256" key="3">
    <source>
        <dbReference type="ARBA" id="ARBA00022448"/>
    </source>
</evidence>
<dbReference type="PRINTS" id="PR00906">
    <property type="entry name" value="SECA"/>
</dbReference>
<dbReference type="PROSITE" id="PS51194">
    <property type="entry name" value="HELICASE_CTER"/>
    <property type="match status" value="1"/>
</dbReference>
<dbReference type="Gene3D" id="3.40.50.300">
    <property type="entry name" value="P-loop containing nucleotide triphosphate hydrolases"/>
    <property type="match status" value="3"/>
</dbReference>
<dbReference type="InterPro" id="IPR036266">
    <property type="entry name" value="SecA_Wing/Scaffold_sf"/>
</dbReference>
<comment type="subunit">
    <text evidence="12">Monomer and homodimer. Part of the essential Sec protein translocation apparatus which comprises SecA, SecYEG and auxiliary proteins SecDF. Other proteins may also be involved.</text>
</comment>
<evidence type="ECO:0000256" key="2">
    <source>
        <dbReference type="ARBA" id="ARBA00007650"/>
    </source>
</evidence>
<keyword evidence="7 12" id="KW-0067">ATP-binding</keyword>
<evidence type="ECO:0000256" key="8">
    <source>
        <dbReference type="ARBA" id="ARBA00022927"/>
    </source>
</evidence>
<reference evidence="17 18" key="1">
    <citation type="submission" date="2023-11" db="EMBL/GenBank/DDBJ databases">
        <title>Bacillus jintuensis, isolated from a mudflat on the Beibu Gulf coast.</title>
        <authorList>
            <person name="Li M."/>
        </authorList>
    </citation>
    <scope>NUCLEOTIDE SEQUENCE [LARGE SCALE GENOMIC DNA]</scope>
    <source>
        <strain evidence="17 18">31A1R</strain>
    </source>
</reference>
<dbReference type="SUPFAM" id="SSF81886">
    <property type="entry name" value="Helical scaffold and wing domains of SecA"/>
    <property type="match status" value="1"/>
</dbReference>
<feature type="binding site" evidence="12">
    <location>
        <begin position="103"/>
        <end position="107"/>
    </location>
    <ligand>
        <name>ATP</name>
        <dbReference type="ChEBI" id="CHEBI:30616"/>
    </ligand>
</feature>
<evidence type="ECO:0000259" key="16">
    <source>
        <dbReference type="PROSITE" id="PS51196"/>
    </source>
</evidence>
<keyword evidence="10 12" id="KW-0811">Translocation</keyword>
<keyword evidence="4 12" id="KW-1003">Cell membrane</keyword>
<keyword evidence="11 12" id="KW-0472">Membrane</keyword>
<feature type="binding site" evidence="12">
    <location>
        <position position="85"/>
    </location>
    <ligand>
        <name>ATP</name>
        <dbReference type="ChEBI" id="CHEBI:30616"/>
    </ligand>
</feature>
<dbReference type="InterPro" id="IPR011116">
    <property type="entry name" value="SecA_Wing/Scaffold"/>
</dbReference>
<dbReference type="PANTHER" id="PTHR30612:SF0">
    <property type="entry name" value="CHLOROPLAST PROTEIN-TRANSPORTING ATPASE"/>
    <property type="match status" value="1"/>
</dbReference>
<dbReference type="NCBIfam" id="TIGR04397">
    <property type="entry name" value="SecA2_Bac_anthr"/>
    <property type="match status" value="1"/>
</dbReference>
<evidence type="ECO:0000313" key="17">
    <source>
        <dbReference type="EMBL" id="MDZ5471915.1"/>
    </source>
</evidence>
<evidence type="ECO:0000256" key="7">
    <source>
        <dbReference type="ARBA" id="ARBA00022840"/>
    </source>
</evidence>
<keyword evidence="9 12" id="KW-1278">Translocase</keyword>
<keyword evidence="8 12" id="KW-0653">Protein transport</keyword>
<dbReference type="Pfam" id="PF07516">
    <property type="entry name" value="SecA_SW"/>
    <property type="match status" value="1"/>
</dbReference>
<comment type="subcellular location">
    <subcellularLocation>
        <location evidence="12">Cell membrane</location>
        <topology evidence="12">Peripheral membrane protein</topology>
        <orientation evidence="12">Cytoplasmic side</orientation>
    </subcellularLocation>
    <subcellularLocation>
        <location evidence="12">Cytoplasm</location>
    </subcellularLocation>
    <subcellularLocation>
        <location evidence="1">Membrane</location>
        <topology evidence="1">Peripheral membrane protein</topology>
    </subcellularLocation>
    <text evidence="12">Distribution is 50-50.</text>
</comment>
<dbReference type="PROSITE" id="PS51196">
    <property type="entry name" value="SECA_MOTOR_DEAD"/>
    <property type="match status" value="1"/>
</dbReference>
<evidence type="ECO:0000256" key="9">
    <source>
        <dbReference type="ARBA" id="ARBA00022967"/>
    </source>
</evidence>
<dbReference type="Gene3D" id="1.10.3060.10">
    <property type="entry name" value="Helical scaffold and wing domains of SecA"/>
    <property type="match status" value="1"/>
</dbReference>
<dbReference type="InterPro" id="IPR036670">
    <property type="entry name" value="SecA_X-link_sf"/>
</dbReference>
<dbReference type="InterPro" id="IPR014001">
    <property type="entry name" value="Helicase_ATP-bd"/>
</dbReference>
<sequence>MLTKVKELFNDSAKDLKKLSKLAAQVNSLEDKYASFSDDELRAMTAQFKEELENGKTLEDIKIDAFAVVREAAKRVLGLRHYDVQLIGGFVLHNSCIAQMNTGEGKTLVATLPSYLHALEGNGVHIITANEYLARRDKELMGQIHEFLGLTVGLNISQMDPNEKKAAYEADITYGTGTEFGFDYLRDNMVYEIENKVQRGHYYAIVDEIDSILIDEARTPLIIANKSEEGAELFYITAQIIKTFKEKVDYELFQETKQTFLTDEGSAKIERAFGIDNLYDAEHQELLHNVMQSLRAHTLMKLDVDYIVKEGKVVIIDKFTGRIMEGRTFSEGLHQAIEAKEGLEISEENDTQATITIQNYFRMYKSLAGMTGSATPSKQEFYETYNLRVVTIPTNNPVQRIELEDLVFANYESKVKKIVEVVKDLHSEGKPILIGTTSIEQSEKLSSYLKASNIKHQLLNAKTEEDEARMISMAGQKGQVMLATNMAGRGTDILLGEGVTELGGLHIIGTERHESNRIDMQLRGRSGRQGDPGLSQFIISLEDDLFVYYDEEEKEKFNNKMKIDDSGRVLAPDPIKYVKKVQETIENMHYTSRSHLLKLDNVTDQQSKVIYSMRDRILKLTPEEMFAELLEYIENYVKQVVYKNYPENEEEWNPKALLEELSLILLNFDWILEDIQELDFREIETKVTNEYEKLKNDIISLQSDENLGNQLKHFMLQQIDMNWIQHLDHMTNMRDGIHLRSYEQEDPYRLFEKDALELFHELMYTIQSGISLRFMEYVKSQYDFEAGVEEVED</sequence>
<feature type="domain" description="Helicase ATP-binding" evidence="14">
    <location>
        <begin position="87"/>
        <end position="244"/>
    </location>
</feature>
<gene>
    <name evidence="17" type="primary">secA2</name>
    <name evidence="12" type="synonym">secA</name>
    <name evidence="17" type="ORF">SM124_09160</name>
</gene>
<evidence type="ECO:0000256" key="11">
    <source>
        <dbReference type="ARBA" id="ARBA00023136"/>
    </source>
</evidence>
<dbReference type="InterPro" id="IPR011115">
    <property type="entry name" value="SecA_DEAD"/>
</dbReference>
<dbReference type="PANTHER" id="PTHR30612">
    <property type="entry name" value="SECA INNER MEMBRANE COMPONENT OF SEC PROTEIN SECRETION SYSTEM"/>
    <property type="match status" value="1"/>
</dbReference>
<dbReference type="Pfam" id="PF21090">
    <property type="entry name" value="P-loop_SecA"/>
    <property type="match status" value="2"/>
</dbReference>
<dbReference type="SUPFAM" id="SSF81767">
    <property type="entry name" value="Pre-protein crosslinking domain of SecA"/>
    <property type="match status" value="1"/>
</dbReference>
<feature type="binding site" evidence="12">
    <location>
        <position position="492"/>
    </location>
    <ligand>
        <name>ATP</name>
        <dbReference type="ChEBI" id="CHEBI:30616"/>
    </ligand>
</feature>
<dbReference type="SMART" id="SM00958">
    <property type="entry name" value="SecA_PP_bind"/>
    <property type="match status" value="1"/>
</dbReference>
<evidence type="ECO:0000256" key="10">
    <source>
        <dbReference type="ARBA" id="ARBA00023010"/>
    </source>
</evidence>
<dbReference type="Pfam" id="PF01043">
    <property type="entry name" value="SecA_PP_bind"/>
    <property type="match status" value="1"/>
</dbReference>
<comment type="similarity">
    <text evidence="2 12 13">Belongs to the SecA family.</text>
</comment>
<dbReference type="PROSITE" id="PS51192">
    <property type="entry name" value="HELICASE_ATP_BIND_1"/>
    <property type="match status" value="1"/>
</dbReference>
<dbReference type="CDD" id="cd18803">
    <property type="entry name" value="SF2_C_secA"/>
    <property type="match status" value="1"/>
</dbReference>
<evidence type="ECO:0000256" key="5">
    <source>
        <dbReference type="ARBA" id="ARBA00022490"/>
    </source>
</evidence>
<keyword evidence="6 12" id="KW-0547">Nucleotide-binding</keyword>
<keyword evidence="3 12" id="KW-0813">Transport</keyword>
<dbReference type="InterPro" id="IPR000185">
    <property type="entry name" value="SecA"/>
</dbReference>
<dbReference type="InterPro" id="IPR014018">
    <property type="entry name" value="SecA_motor_DEAD"/>
</dbReference>
<dbReference type="InterPro" id="IPR044722">
    <property type="entry name" value="SecA_SF2_C"/>
</dbReference>
<dbReference type="InterPro" id="IPR030908">
    <property type="entry name" value="SecA2_Bac_anthr"/>
</dbReference>
<name>A0ABU5IXP1_9BACI</name>
<organism evidence="17 18">
    <name type="scientific">Robertmurraya mangrovi</name>
    <dbReference type="NCBI Taxonomy" id="3098077"/>
    <lineage>
        <taxon>Bacteria</taxon>
        <taxon>Bacillati</taxon>
        <taxon>Bacillota</taxon>
        <taxon>Bacilli</taxon>
        <taxon>Bacillales</taxon>
        <taxon>Bacillaceae</taxon>
        <taxon>Robertmurraya</taxon>
    </lineage>
</organism>
<dbReference type="InterPro" id="IPR001650">
    <property type="entry name" value="Helicase_C-like"/>
</dbReference>
<comment type="function">
    <text evidence="12">Part of the Sec protein translocase complex. Interacts with the SecYEG preprotein conducting channel. Has a central role in coupling the hydrolysis of ATP to the transfer of proteins into and across the cell membrane, serving as an ATP-driven molecular motor driving the stepwise translocation of polypeptide chains across the membrane.</text>
</comment>
<dbReference type="EMBL" id="JAXOFX010000004">
    <property type="protein sequence ID" value="MDZ5471915.1"/>
    <property type="molecule type" value="Genomic_DNA"/>
</dbReference>
<evidence type="ECO:0000256" key="4">
    <source>
        <dbReference type="ARBA" id="ARBA00022475"/>
    </source>
</evidence>
<evidence type="ECO:0000256" key="13">
    <source>
        <dbReference type="RuleBase" id="RU003874"/>
    </source>
</evidence>
<dbReference type="NCBIfam" id="TIGR00963">
    <property type="entry name" value="secA"/>
    <property type="match status" value="1"/>
</dbReference>
<protein>
    <recommendedName>
        <fullName evidence="12 13">Protein translocase subunit SecA</fullName>
        <ecNumber evidence="12">7.4.2.8</ecNumber>
    </recommendedName>
</protein>
<evidence type="ECO:0000256" key="1">
    <source>
        <dbReference type="ARBA" id="ARBA00004170"/>
    </source>
</evidence>
<dbReference type="Gene3D" id="3.90.1440.10">
    <property type="entry name" value="SecA, preprotein cross-linking domain"/>
    <property type="match status" value="1"/>
</dbReference>
<dbReference type="InterPro" id="IPR027417">
    <property type="entry name" value="P-loop_NTPase"/>
</dbReference>
<dbReference type="InterPro" id="IPR011130">
    <property type="entry name" value="SecA_preprotein_X-link_dom"/>
</dbReference>
<dbReference type="EC" id="7.4.2.8" evidence="12"/>
<proteinExistence type="inferred from homology"/>
<keyword evidence="18" id="KW-1185">Reference proteome</keyword>
<feature type="domain" description="SecA family profile" evidence="16">
    <location>
        <begin position="1"/>
        <end position="570"/>
    </location>
</feature>
<dbReference type="SUPFAM" id="SSF52540">
    <property type="entry name" value="P-loop containing nucleoside triphosphate hydrolases"/>
    <property type="match status" value="2"/>
</dbReference>
<comment type="catalytic activity">
    <reaction evidence="12">
        <text>ATP + H2O + cellular proteinSide 1 = ADP + phosphate + cellular proteinSide 2.</text>
        <dbReference type="EC" id="7.4.2.8"/>
    </reaction>
</comment>
<evidence type="ECO:0000256" key="6">
    <source>
        <dbReference type="ARBA" id="ARBA00022741"/>
    </source>
</evidence>
<dbReference type="RefSeq" id="WP_322446204.1">
    <property type="nucleotide sequence ID" value="NZ_JAXOFX010000004.1"/>
</dbReference>
<dbReference type="Pfam" id="PF07517">
    <property type="entry name" value="SecA_DEAD"/>
    <property type="match status" value="1"/>
</dbReference>
<dbReference type="SMART" id="SM00957">
    <property type="entry name" value="SecA_DEAD"/>
    <property type="match status" value="1"/>
</dbReference>
<dbReference type="CDD" id="cd17928">
    <property type="entry name" value="DEXDc_SecA"/>
    <property type="match status" value="1"/>
</dbReference>
<dbReference type="Proteomes" id="UP001290455">
    <property type="component" value="Unassembled WGS sequence"/>
</dbReference>
<dbReference type="HAMAP" id="MF_01382">
    <property type="entry name" value="SecA"/>
    <property type="match status" value="1"/>
</dbReference>
<comment type="caution">
    <text evidence="17">The sequence shown here is derived from an EMBL/GenBank/DDBJ whole genome shotgun (WGS) entry which is preliminary data.</text>
</comment>
<feature type="domain" description="Helicase C-terminal" evidence="15">
    <location>
        <begin position="414"/>
        <end position="576"/>
    </location>
</feature>
<evidence type="ECO:0000313" key="18">
    <source>
        <dbReference type="Proteomes" id="UP001290455"/>
    </source>
</evidence>
<keyword evidence="5 12" id="KW-0963">Cytoplasm</keyword>